<keyword evidence="1" id="KW-0175">Coiled coil</keyword>
<evidence type="ECO:0000256" key="1">
    <source>
        <dbReference type="SAM" id="Coils"/>
    </source>
</evidence>
<sequence length="113" mass="12556">MKHFSLGLAVGAGFGVVLSLFKDQNGNRLFPSVQKPINSVKEDINDLAVSSKKLKTAKQELKRSLPEAKRAISELQNEVEYYQISINRIIAKLKGKASAINRNIENETDNSKN</sequence>
<dbReference type="Proteomes" id="UP000033533">
    <property type="component" value="Unassembled WGS sequence"/>
</dbReference>
<protein>
    <submittedName>
        <fullName evidence="2">Putative tropomyosin</fullName>
    </submittedName>
</protein>
<dbReference type="EMBL" id="JXBY01000020">
    <property type="protein sequence ID" value="KJY55195.1"/>
    <property type="molecule type" value="Genomic_DNA"/>
</dbReference>
<proteinExistence type="predicted"/>
<dbReference type="PATRIC" id="fig|1218493.3.peg.1341"/>
<dbReference type="AlphaFoldDB" id="A0A0F4L9A7"/>
<reference evidence="2 3" key="1">
    <citation type="submission" date="2014-12" db="EMBL/GenBank/DDBJ databases">
        <title>Comparative genomics of the lactic acid bacteria isolated from the honey bee gut.</title>
        <authorList>
            <person name="Ellegaard K.M."/>
            <person name="Tamarit D."/>
            <person name="Javelind E."/>
            <person name="Olofsson T."/>
            <person name="Andersson S.G."/>
            <person name="Vasquez A."/>
        </authorList>
    </citation>
    <scope>NUCLEOTIDE SEQUENCE [LARGE SCALE GENOMIC DNA]</scope>
    <source>
        <strain evidence="2 3">Biut2</strain>
    </source>
</reference>
<evidence type="ECO:0000313" key="2">
    <source>
        <dbReference type="EMBL" id="KJY55195.1"/>
    </source>
</evidence>
<dbReference type="HOGENOM" id="CLU_168208_0_0_9"/>
<accession>A0A0F4L9A7</accession>
<comment type="caution">
    <text evidence="2">The sequence shown here is derived from an EMBL/GenBank/DDBJ whole genome shotgun (WGS) entry which is preliminary data.</text>
</comment>
<organism evidence="2 3">
    <name type="scientific">Lactobacillus kullabergensis</name>
    <dbReference type="NCBI Taxonomy" id="1218493"/>
    <lineage>
        <taxon>Bacteria</taxon>
        <taxon>Bacillati</taxon>
        <taxon>Bacillota</taxon>
        <taxon>Bacilli</taxon>
        <taxon>Lactobacillales</taxon>
        <taxon>Lactobacillaceae</taxon>
        <taxon>Lactobacillus</taxon>
    </lineage>
</organism>
<dbReference type="RefSeq" id="WP_045928333.1">
    <property type="nucleotide sequence ID" value="NZ_JBHSZS010000010.1"/>
</dbReference>
<feature type="coiled-coil region" evidence="1">
    <location>
        <begin position="51"/>
        <end position="110"/>
    </location>
</feature>
<gene>
    <name evidence="2" type="ORF">JF76_12810</name>
</gene>
<dbReference type="STRING" id="1218493.JF76_12810"/>
<evidence type="ECO:0000313" key="3">
    <source>
        <dbReference type="Proteomes" id="UP000033533"/>
    </source>
</evidence>
<name>A0A0F4L9A7_9LACO</name>